<dbReference type="PROSITE" id="PS01302">
    <property type="entry name" value="UPF0758"/>
    <property type="match status" value="1"/>
</dbReference>
<dbReference type="Gene3D" id="3.40.140.10">
    <property type="entry name" value="Cytidine Deaminase, domain 2"/>
    <property type="match status" value="1"/>
</dbReference>
<gene>
    <name evidence="8" type="ORF">SAMN04489864_106138</name>
</gene>
<reference evidence="8 9" key="1">
    <citation type="submission" date="2016-10" db="EMBL/GenBank/DDBJ databases">
        <authorList>
            <person name="de Groot N.N."/>
        </authorList>
    </citation>
    <scope>NUCLEOTIDE SEQUENCE [LARGE SCALE GENOMIC DNA]</scope>
    <source>
        <strain evidence="8 9">DSM 18684</strain>
    </source>
</reference>
<evidence type="ECO:0000259" key="7">
    <source>
        <dbReference type="PROSITE" id="PS50249"/>
    </source>
</evidence>
<dbReference type="GO" id="GO:0006508">
    <property type="term" value="P:proteolysis"/>
    <property type="evidence" value="ECO:0007669"/>
    <property type="project" value="UniProtKB-KW"/>
</dbReference>
<keyword evidence="5" id="KW-0482">Metalloprotease</keyword>
<dbReference type="InterPro" id="IPR001405">
    <property type="entry name" value="UPF0758"/>
</dbReference>
<dbReference type="GO" id="GO:0008237">
    <property type="term" value="F:metallopeptidase activity"/>
    <property type="evidence" value="ECO:0007669"/>
    <property type="project" value="UniProtKB-KW"/>
</dbReference>
<dbReference type="Proteomes" id="UP000199666">
    <property type="component" value="Unassembled WGS sequence"/>
</dbReference>
<dbReference type="PROSITE" id="PS50249">
    <property type="entry name" value="MPN"/>
    <property type="match status" value="1"/>
</dbReference>
<evidence type="ECO:0000256" key="1">
    <source>
        <dbReference type="ARBA" id="ARBA00022670"/>
    </source>
</evidence>
<evidence type="ECO:0000256" key="4">
    <source>
        <dbReference type="ARBA" id="ARBA00022833"/>
    </source>
</evidence>
<comment type="similarity">
    <text evidence="6">Belongs to the UPF0758 family.</text>
</comment>
<dbReference type="GO" id="GO:0046872">
    <property type="term" value="F:metal ion binding"/>
    <property type="evidence" value="ECO:0007669"/>
    <property type="project" value="UniProtKB-KW"/>
</dbReference>
<keyword evidence="1" id="KW-0645">Protease</keyword>
<dbReference type="Pfam" id="PF04002">
    <property type="entry name" value="RadC"/>
    <property type="match status" value="1"/>
</dbReference>
<dbReference type="RefSeq" id="WP_090994213.1">
    <property type="nucleotide sequence ID" value="NZ_FOPP01000006.1"/>
</dbReference>
<dbReference type="PANTHER" id="PTHR30471:SF3">
    <property type="entry name" value="UPF0758 PROTEIN YEES-RELATED"/>
    <property type="match status" value="1"/>
</dbReference>
<dbReference type="InterPro" id="IPR037518">
    <property type="entry name" value="MPN"/>
</dbReference>
<evidence type="ECO:0000313" key="8">
    <source>
        <dbReference type="EMBL" id="SFH18861.1"/>
    </source>
</evidence>
<organism evidence="8 9">
    <name type="scientific">Pedobacter insulae</name>
    <dbReference type="NCBI Taxonomy" id="414048"/>
    <lineage>
        <taxon>Bacteria</taxon>
        <taxon>Pseudomonadati</taxon>
        <taxon>Bacteroidota</taxon>
        <taxon>Sphingobacteriia</taxon>
        <taxon>Sphingobacteriales</taxon>
        <taxon>Sphingobacteriaceae</taxon>
        <taxon>Pedobacter</taxon>
    </lineage>
</organism>
<sequence>MENDAQKLGVKTWAEADRPREKLMLKGRRALTNAELIAILIGSGNRDESVVDLSKRILRYYENDLNKLAKLGVKELAKFKGIGAVKAMGIIAALELGRRRDGRENSKELLKIVSSKDADALFRPEMADLTQEEFWILLLNRSHRVIAKQHISKGGQAMTVVDPKVIFKVALEQNAASIILGHNHPSGNLTASSSDISITRKLIEAGKMLGLPVLDHLIITDHYFLSMADENLVDFN</sequence>
<keyword evidence="9" id="KW-1185">Reference proteome</keyword>
<keyword evidence="3" id="KW-0378">Hydrolase</keyword>
<proteinExistence type="inferred from homology"/>
<evidence type="ECO:0000256" key="2">
    <source>
        <dbReference type="ARBA" id="ARBA00022723"/>
    </source>
</evidence>
<dbReference type="PANTHER" id="PTHR30471">
    <property type="entry name" value="DNA REPAIR PROTEIN RADC"/>
    <property type="match status" value="1"/>
</dbReference>
<dbReference type="InterPro" id="IPR025657">
    <property type="entry name" value="RadC_JAB"/>
</dbReference>
<feature type="domain" description="MPN" evidence="7">
    <location>
        <begin position="111"/>
        <end position="233"/>
    </location>
</feature>
<dbReference type="AlphaFoldDB" id="A0A1I2Y3G1"/>
<dbReference type="EMBL" id="FOPP01000006">
    <property type="protein sequence ID" value="SFH18861.1"/>
    <property type="molecule type" value="Genomic_DNA"/>
</dbReference>
<dbReference type="InterPro" id="IPR020891">
    <property type="entry name" value="UPF0758_CS"/>
</dbReference>
<keyword evidence="4" id="KW-0862">Zinc</keyword>
<dbReference type="STRING" id="414048.SAMN04489864_106138"/>
<evidence type="ECO:0000256" key="3">
    <source>
        <dbReference type="ARBA" id="ARBA00022801"/>
    </source>
</evidence>
<protein>
    <submittedName>
        <fullName evidence="8">DNA replication and repair protein RadC</fullName>
    </submittedName>
</protein>
<evidence type="ECO:0000256" key="6">
    <source>
        <dbReference type="RuleBase" id="RU003797"/>
    </source>
</evidence>
<dbReference type="NCBIfam" id="TIGR00608">
    <property type="entry name" value="radc"/>
    <property type="match status" value="1"/>
</dbReference>
<dbReference type="InterPro" id="IPR046778">
    <property type="entry name" value="UPF0758_N"/>
</dbReference>
<evidence type="ECO:0000313" key="9">
    <source>
        <dbReference type="Proteomes" id="UP000199666"/>
    </source>
</evidence>
<dbReference type="Pfam" id="PF20582">
    <property type="entry name" value="UPF0758_N"/>
    <property type="match status" value="1"/>
</dbReference>
<evidence type="ECO:0000256" key="5">
    <source>
        <dbReference type="ARBA" id="ARBA00023049"/>
    </source>
</evidence>
<accession>A0A1I2Y3G1</accession>
<keyword evidence="2" id="KW-0479">Metal-binding</keyword>
<dbReference type="CDD" id="cd08071">
    <property type="entry name" value="MPN_DUF2466"/>
    <property type="match status" value="1"/>
</dbReference>
<dbReference type="OrthoDB" id="9804482at2"/>
<dbReference type="NCBIfam" id="NF000642">
    <property type="entry name" value="PRK00024.1"/>
    <property type="match status" value="1"/>
</dbReference>
<name>A0A1I2Y3G1_9SPHI</name>